<organism evidence="1 2">
    <name type="scientific">Helianthus annuus</name>
    <name type="common">Common sunflower</name>
    <dbReference type="NCBI Taxonomy" id="4232"/>
    <lineage>
        <taxon>Eukaryota</taxon>
        <taxon>Viridiplantae</taxon>
        <taxon>Streptophyta</taxon>
        <taxon>Embryophyta</taxon>
        <taxon>Tracheophyta</taxon>
        <taxon>Spermatophyta</taxon>
        <taxon>Magnoliopsida</taxon>
        <taxon>eudicotyledons</taxon>
        <taxon>Gunneridae</taxon>
        <taxon>Pentapetalae</taxon>
        <taxon>asterids</taxon>
        <taxon>campanulids</taxon>
        <taxon>Asterales</taxon>
        <taxon>Asteraceae</taxon>
        <taxon>Asteroideae</taxon>
        <taxon>Heliantheae alliance</taxon>
        <taxon>Heliantheae</taxon>
        <taxon>Helianthus</taxon>
    </lineage>
</organism>
<dbReference type="AlphaFoldDB" id="A0A9K3GUJ8"/>
<name>A0A9K3GUJ8_HELAN</name>
<sequence>MVVGELARVHGGGVGQSVAKDLYSNAMTILIPSHCMDGSGGLGNMSGGLVHQRYVRAGVAAEARAIVEVEAEAEGMNCEIQFLFLDS</sequence>
<accession>A0A9K3GUJ8</accession>
<dbReference type="Gramene" id="mRNA:HanXRQr2_Chr17g0806371">
    <property type="protein sequence ID" value="mRNA:HanXRQr2_Chr17g0806371"/>
    <property type="gene ID" value="HanXRQr2_Chr17g0806371"/>
</dbReference>
<reference evidence="1" key="1">
    <citation type="journal article" date="2017" name="Nature">
        <title>The sunflower genome provides insights into oil metabolism, flowering and Asterid evolution.</title>
        <authorList>
            <person name="Badouin H."/>
            <person name="Gouzy J."/>
            <person name="Grassa C.J."/>
            <person name="Murat F."/>
            <person name="Staton S.E."/>
            <person name="Cottret L."/>
            <person name="Lelandais-Briere C."/>
            <person name="Owens G.L."/>
            <person name="Carrere S."/>
            <person name="Mayjonade B."/>
            <person name="Legrand L."/>
            <person name="Gill N."/>
            <person name="Kane N.C."/>
            <person name="Bowers J.E."/>
            <person name="Hubner S."/>
            <person name="Bellec A."/>
            <person name="Berard A."/>
            <person name="Berges H."/>
            <person name="Blanchet N."/>
            <person name="Boniface M.C."/>
            <person name="Brunel D."/>
            <person name="Catrice O."/>
            <person name="Chaidir N."/>
            <person name="Claudel C."/>
            <person name="Donnadieu C."/>
            <person name="Faraut T."/>
            <person name="Fievet G."/>
            <person name="Helmstetter N."/>
            <person name="King M."/>
            <person name="Knapp S.J."/>
            <person name="Lai Z."/>
            <person name="Le Paslier M.C."/>
            <person name="Lippi Y."/>
            <person name="Lorenzon L."/>
            <person name="Mandel J.R."/>
            <person name="Marage G."/>
            <person name="Marchand G."/>
            <person name="Marquand E."/>
            <person name="Bret-Mestries E."/>
            <person name="Morien E."/>
            <person name="Nambeesan S."/>
            <person name="Nguyen T."/>
            <person name="Pegot-Espagnet P."/>
            <person name="Pouilly N."/>
            <person name="Raftis F."/>
            <person name="Sallet E."/>
            <person name="Schiex T."/>
            <person name="Thomas J."/>
            <person name="Vandecasteele C."/>
            <person name="Vares D."/>
            <person name="Vear F."/>
            <person name="Vautrin S."/>
            <person name="Crespi M."/>
            <person name="Mangin B."/>
            <person name="Burke J.M."/>
            <person name="Salse J."/>
            <person name="Munos S."/>
            <person name="Vincourt P."/>
            <person name="Rieseberg L.H."/>
            <person name="Langlade N.B."/>
        </authorList>
    </citation>
    <scope>NUCLEOTIDE SEQUENCE</scope>
    <source>
        <tissue evidence="1">Leaves</tissue>
    </source>
</reference>
<dbReference type="Proteomes" id="UP000215914">
    <property type="component" value="Unassembled WGS sequence"/>
</dbReference>
<evidence type="ECO:0000313" key="2">
    <source>
        <dbReference type="Proteomes" id="UP000215914"/>
    </source>
</evidence>
<keyword evidence="2" id="KW-1185">Reference proteome</keyword>
<protein>
    <submittedName>
        <fullName evidence="1">Uncharacterized protein</fullName>
    </submittedName>
</protein>
<reference evidence="1" key="2">
    <citation type="submission" date="2020-06" db="EMBL/GenBank/DDBJ databases">
        <title>Helianthus annuus Genome sequencing and assembly Release 2.</title>
        <authorList>
            <person name="Gouzy J."/>
            <person name="Langlade N."/>
            <person name="Munos S."/>
        </authorList>
    </citation>
    <scope>NUCLEOTIDE SEQUENCE</scope>
    <source>
        <tissue evidence="1">Leaves</tissue>
    </source>
</reference>
<dbReference type="EMBL" id="MNCJ02000332">
    <property type="protein sequence ID" value="KAF5755756.1"/>
    <property type="molecule type" value="Genomic_DNA"/>
</dbReference>
<gene>
    <name evidence="1" type="ORF">HanXRQr2_Chr17g0806371</name>
</gene>
<comment type="caution">
    <text evidence="1">The sequence shown here is derived from an EMBL/GenBank/DDBJ whole genome shotgun (WGS) entry which is preliminary data.</text>
</comment>
<evidence type="ECO:0000313" key="1">
    <source>
        <dbReference type="EMBL" id="KAF5755756.1"/>
    </source>
</evidence>
<proteinExistence type="predicted"/>